<keyword evidence="2" id="KW-1185">Reference proteome</keyword>
<dbReference type="WBParaSite" id="OFLC_0001129301-mRNA-1">
    <property type="protein sequence ID" value="OFLC_0001129301-mRNA-1"/>
    <property type="gene ID" value="OFLC_0001129301"/>
</dbReference>
<dbReference type="EMBL" id="UZAJ01016145">
    <property type="protein sequence ID" value="VDO75406.1"/>
    <property type="molecule type" value="Genomic_DNA"/>
</dbReference>
<organism evidence="3">
    <name type="scientific">Onchocerca flexuosa</name>
    <dbReference type="NCBI Taxonomy" id="387005"/>
    <lineage>
        <taxon>Eukaryota</taxon>
        <taxon>Metazoa</taxon>
        <taxon>Ecdysozoa</taxon>
        <taxon>Nematoda</taxon>
        <taxon>Chromadorea</taxon>
        <taxon>Rhabditida</taxon>
        <taxon>Spirurina</taxon>
        <taxon>Spiruromorpha</taxon>
        <taxon>Filarioidea</taxon>
        <taxon>Onchocercidae</taxon>
        <taxon>Onchocerca</taxon>
    </lineage>
</organism>
<dbReference type="Proteomes" id="UP000267606">
    <property type="component" value="Unassembled WGS sequence"/>
</dbReference>
<gene>
    <name evidence="1" type="ORF">OFLC_LOCUS11293</name>
</gene>
<protein>
    <submittedName>
        <fullName evidence="1 3">Uncharacterized protein</fullName>
    </submittedName>
</protein>
<evidence type="ECO:0000313" key="3">
    <source>
        <dbReference type="WBParaSite" id="OFLC_0001129301-mRNA-1"/>
    </source>
</evidence>
<reference evidence="3" key="1">
    <citation type="submission" date="2016-06" db="UniProtKB">
        <authorList>
            <consortium name="WormBaseParasite"/>
        </authorList>
    </citation>
    <scope>IDENTIFICATION</scope>
</reference>
<evidence type="ECO:0000313" key="2">
    <source>
        <dbReference type="Proteomes" id="UP000267606"/>
    </source>
</evidence>
<dbReference type="AlphaFoldDB" id="A0A183HUY1"/>
<name>A0A183HUY1_9BILA</name>
<sequence length="31" mass="3544">MGFGGFDRFPPPRRESRLIWATTTDTLSIDC</sequence>
<accession>A0A183HUY1</accession>
<reference evidence="1 2" key="2">
    <citation type="submission" date="2018-11" db="EMBL/GenBank/DDBJ databases">
        <authorList>
            <consortium name="Pathogen Informatics"/>
        </authorList>
    </citation>
    <scope>NUCLEOTIDE SEQUENCE [LARGE SCALE GENOMIC DNA]</scope>
</reference>
<proteinExistence type="predicted"/>
<evidence type="ECO:0000313" key="1">
    <source>
        <dbReference type="EMBL" id="VDO75406.1"/>
    </source>
</evidence>